<dbReference type="RefSeq" id="WP_068702439.1">
    <property type="nucleotide sequence ID" value="NZ_BDCR01000001.1"/>
</dbReference>
<gene>
    <name evidence="4" type="ORF">PJIAN_1935</name>
</gene>
<dbReference type="SUPFAM" id="SSF52266">
    <property type="entry name" value="SGNH hydrolase"/>
    <property type="match status" value="1"/>
</dbReference>
<dbReference type="EMBL" id="BDCR01000001">
    <property type="protein sequence ID" value="GAT62342.1"/>
    <property type="molecule type" value="Genomic_DNA"/>
</dbReference>
<dbReference type="PANTHER" id="PTHR22901">
    <property type="entry name" value="SIALATE O-ACETYLESTERASE"/>
    <property type="match status" value="1"/>
</dbReference>
<evidence type="ECO:0000256" key="2">
    <source>
        <dbReference type="SAM" id="SignalP"/>
    </source>
</evidence>
<feature type="domain" description="Sialate O-acetylesterase" evidence="3">
    <location>
        <begin position="304"/>
        <end position="401"/>
    </location>
</feature>
<accession>A0A170Z5C5</accession>
<evidence type="ECO:0000256" key="1">
    <source>
        <dbReference type="ARBA" id="ARBA00022801"/>
    </source>
</evidence>
<dbReference type="Pfam" id="PF03629">
    <property type="entry name" value="SASA"/>
    <property type="match status" value="1"/>
</dbReference>
<reference evidence="5" key="2">
    <citation type="journal article" date="2017" name="Genome Announc.">
        <title>Draft genome sequence of Paludibacter jiangxiensis NM7(T), a propionate-producing fermentative bacterium.</title>
        <authorList>
            <person name="Qiu Y.-L."/>
            <person name="Tourlousse D.M."/>
            <person name="Matsuura N."/>
            <person name="Ohashi A."/>
            <person name="Sekiguchi Y."/>
        </authorList>
    </citation>
    <scope>NUCLEOTIDE SEQUENCE [LARGE SCALE GENOMIC DNA]</scope>
    <source>
        <strain evidence="5">NM7</strain>
    </source>
</reference>
<dbReference type="Proteomes" id="UP000076586">
    <property type="component" value="Unassembled WGS sequence"/>
</dbReference>
<comment type="caution">
    <text evidence="4">The sequence shown here is derived from an EMBL/GenBank/DDBJ whole genome shotgun (WGS) entry which is preliminary data.</text>
</comment>
<protein>
    <submittedName>
        <fullName evidence="4">Sialate O-acetylesterase</fullName>
    </submittedName>
</protein>
<evidence type="ECO:0000259" key="3">
    <source>
        <dbReference type="Pfam" id="PF03629"/>
    </source>
</evidence>
<proteinExistence type="predicted"/>
<sequence>MNKFVFVITFVLSLFSVLLLQAAVTPSSLFTDHMVLQRGIEIPVWGTAAPGERVTVKLNKAAITSSADASGRWMVRLPKQKAGGPYTVEIKGTNTITINDVYIGDVWLCSGQSNMDMTVAKEDRYWCGVQNEAQEVAAAKYPYIRVFDVDFTPNNAPQANAVGKWEICSPATVGHFSAVAYFFAREMYTRYKIPIGLVTSAFGASTAETWISKEALEAHPNLKSLLDAYNQKLEKFLPDSSSIMGKYREELAAYKGNLAAAQAAAGDVTASKKLKAPRNPNPILDQHNTYVCYNGMIAPLIPYAIKGALWYQGESNGPSAKLYREIMETLVADWRKAWGEGNFPFLYVQLANYGAPVAEPVKDDVMMTVREAQVQNLSIPNTAMAVAIENAGDDPKNIHPKNKQAIGYRLGVAARAKVYGEKIEYSGPLYKSYKIEGNSIRLYFDHVGSGLVAKDEKLTGFAICGKDRKFVWANARIEGKTIVVSNPEITNPIAVRYAWSVNPPASLSNKEGLWAPNFRTDNF</sequence>
<dbReference type="InterPro" id="IPR005181">
    <property type="entry name" value="SASA"/>
</dbReference>
<dbReference type="GO" id="GO:0005975">
    <property type="term" value="P:carbohydrate metabolic process"/>
    <property type="evidence" value="ECO:0007669"/>
    <property type="project" value="TreeGrafter"/>
</dbReference>
<dbReference type="Gene3D" id="3.40.50.1110">
    <property type="entry name" value="SGNH hydrolase"/>
    <property type="match status" value="1"/>
</dbReference>
<dbReference type="AlphaFoldDB" id="A0A170Z5C5"/>
<reference evidence="5" key="1">
    <citation type="submission" date="2016-04" db="EMBL/GenBank/DDBJ databases">
        <title>Draft genome sequence of Paludibacter jiangxiensis strain NM7.</title>
        <authorList>
            <person name="Qiu Y."/>
            <person name="Matsuura N."/>
            <person name="Ohashi A."/>
            <person name="Tourlousse M.D."/>
            <person name="Sekiguchi Y."/>
        </authorList>
    </citation>
    <scope>NUCLEOTIDE SEQUENCE [LARGE SCALE GENOMIC DNA]</scope>
    <source>
        <strain evidence="5">NM7</strain>
    </source>
</reference>
<keyword evidence="5" id="KW-1185">Reference proteome</keyword>
<dbReference type="GO" id="GO:0001681">
    <property type="term" value="F:sialate O-acetylesterase activity"/>
    <property type="evidence" value="ECO:0007669"/>
    <property type="project" value="InterPro"/>
</dbReference>
<dbReference type="OrthoDB" id="9816001at2"/>
<dbReference type="Gene3D" id="2.60.40.10">
    <property type="entry name" value="Immunoglobulins"/>
    <property type="match status" value="1"/>
</dbReference>
<dbReference type="STRING" id="681398.PJIAN_1935"/>
<dbReference type="InterPro" id="IPR036514">
    <property type="entry name" value="SGNH_hydro_sf"/>
</dbReference>
<organism evidence="4 5">
    <name type="scientific">Paludibacter jiangxiensis</name>
    <dbReference type="NCBI Taxonomy" id="681398"/>
    <lineage>
        <taxon>Bacteria</taxon>
        <taxon>Pseudomonadati</taxon>
        <taxon>Bacteroidota</taxon>
        <taxon>Bacteroidia</taxon>
        <taxon>Bacteroidales</taxon>
        <taxon>Paludibacteraceae</taxon>
        <taxon>Paludibacter</taxon>
    </lineage>
</organism>
<keyword evidence="2" id="KW-0732">Signal</keyword>
<evidence type="ECO:0000313" key="5">
    <source>
        <dbReference type="Proteomes" id="UP000076586"/>
    </source>
</evidence>
<keyword evidence="1" id="KW-0378">Hydrolase</keyword>
<name>A0A170Z5C5_9BACT</name>
<feature type="chain" id="PRO_5007905034" evidence="2">
    <location>
        <begin position="23"/>
        <end position="523"/>
    </location>
</feature>
<evidence type="ECO:0000313" key="4">
    <source>
        <dbReference type="EMBL" id="GAT62342.1"/>
    </source>
</evidence>
<feature type="signal peptide" evidence="2">
    <location>
        <begin position="1"/>
        <end position="22"/>
    </location>
</feature>
<dbReference type="InterPro" id="IPR039329">
    <property type="entry name" value="SIAE"/>
</dbReference>
<dbReference type="InterPro" id="IPR013783">
    <property type="entry name" value="Ig-like_fold"/>
</dbReference>
<dbReference type="PANTHER" id="PTHR22901:SF0">
    <property type="entry name" value="SIALATE O-ACETYLESTERASE"/>
    <property type="match status" value="1"/>
</dbReference>